<dbReference type="InterPro" id="IPR006619">
    <property type="entry name" value="PGRP_domain_met/bac"/>
</dbReference>
<dbReference type="InterPro" id="IPR015510">
    <property type="entry name" value="PGRP"/>
</dbReference>
<dbReference type="GO" id="GO:0008745">
    <property type="term" value="F:N-acetylmuramoyl-L-alanine amidase activity"/>
    <property type="evidence" value="ECO:0007669"/>
    <property type="project" value="UniProtKB-EC"/>
</dbReference>
<dbReference type="Proteomes" id="UP001589613">
    <property type="component" value="Unassembled WGS sequence"/>
</dbReference>
<evidence type="ECO:0000256" key="2">
    <source>
        <dbReference type="SAM" id="MobiDB-lite"/>
    </source>
</evidence>
<comment type="caution">
    <text evidence="4">The sequence shown here is derived from an EMBL/GenBank/DDBJ whole genome shotgun (WGS) entry which is preliminary data.</text>
</comment>
<name>A0ABV5V0X3_9MICO</name>
<proteinExistence type="inferred from homology"/>
<sequence length="514" mass="53479">MATSLSRKTVLYAAVVGLLASMLVWIQPSVAVMAPSTLADRKPVQAGPVEPGFPMDFVGVLHDAPGAHGHSQEHGHATSQAAVRLRHDGVWGDWLPLQEDGAQAEDRWTSALVPAAGATAYQVRGLPASALDAQAVAINTTDGPLEKVGERPGGAANAWSTTDCVARAGWGADESLREEFELSFHAPQALTVHHTVTANDDQNPAATVRAIYRYHAVDNGWGDIGYQYLIDESGTVYEGRWSGTASTSCEDFGHEDGGERVVTGAHTGGWNSGNVGVALLGDFTGRGRYKSAPKAAAVDGLEGLLADLSVRHGLDPEAEVTYVNPVSFEEKVVQTIGGHQDYNATACPGELLYAQLPEIRTAVAERMAAADSGDPTDPTDPTIPTDPVDPDPTDPPTTDPEPPTTMHVGDLDATTVDIKNQWRADVSVTVLDGDGTPVEGATVSGTWSTTGGAGSCDTAADGTCTVTETTGKKDNALTFVVKSVTAGDLAYVSAANTDPDGDSDGTTITVVRAG</sequence>
<feature type="compositionally biased region" description="Pro residues" evidence="2">
    <location>
        <begin position="393"/>
        <end position="403"/>
    </location>
</feature>
<dbReference type="InterPro" id="IPR002502">
    <property type="entry name" value="Amidase_domain"/>
</dbReference>
<feature type="domain" description="Peptidoglycan recognition protein family" evidence="3">
    <location>
        <begin position="162"/>
        <end position="327"/>
    </location>
</feature>
<evidence type="ECO:0000313" key="4">
    <source>
        <dbReference type="EMBL" id="MFB9731425.1"/>
    </source>
</evidence>
<evidence type="ECO:0000313" key="5">
    <source>
        <dbReference type="Proteomes" id="UP001589613"/>
    </source>
</evidence>
<reference evidence="4 5" key="1">
    <citation type="submission" date="2024-09" db="EMBL/GenBank/DDBJ databases">
        <authorList>
            <person name="Sun Q."/>
            <person name="Mori K."/>
        </authorList>
    </citation>
    <scope>NUCLEOTIDE SEQUENCE [LARGE SCALE GENOMIC DNA]</scope>
    <source>
        <strain evidence="4 5">JCM 12763</strain>
    </source>
</reference>
<gene>
    <name evidence="4" type="ORF">ACFFN0_05160</name>
</gene>
<protein>
    <submittedName>
        <fullName evidence="4">N-acetylmuramoyl-L-alanine amidase</fullName>
        <ecNumber evidence="4">3.5.1.28</ecNumber>
    </submittedName>
</protein>
<dbReference type="EC" id="3.5.1.28" evidence="4"/>
<dbReference type="SUPFAM" id="SSF55846">
    <property type="entry name" value="N-acetylmuramoyl-L-alanine amidase-like"/>
    <property type="match status" value="1"/>
</dbReference>
<dbReference type="PANTHER" id="PTHR11022:SF41">
    <property type="entry name" value="PEPTIDOGLYCAN-RECOGNITION PROTEIN LC-RELATED"/>
    <property type="match status" value="1"/>
</dbReference>
<dbReference type="SMART" id="SM00701">
    <property type="entry name" value="PGRP"/>
    <property type="match status" value="1"/>
</dbReference>
<dbReference type="RefSeq" id="WP_141337184.1">
    <property type="nucleotide sequence ID" value="NZ_JBHMAX010000010.1"/>
</dbReference>
<dbReference type="PANTHER" id="PTHR11022">
    <property type="entry name" value="PEPTIDOGLYCAN RECOGNITION PROTEIN"/>
    <property type="match status" value="1"/>
</dbReference>
<dbReference type="EMBL" id="JBHMAX010000010">
    <property type="protein sequence ID" value="MFB9731425.1"/>
    <property type="molecule type" value="Genomic_DNA"/>
</dbReference>
<accession>A0ABV5V0X3</accession>
<dbReference type="Gene3D" id="3.40.80.10">
    <property type="entry name" value="Peptidoglycan recognition protein-like"/>
    <property type="match status" value="1"/>
</dbReference>
<keyword evidence="4" id="KW-0378">Hydrolase</keyword>
<feature type="compositionally biased region" description="Low complexity" evidence="2">
    <location>
        <begin position="375"/>
        <end position="386"/>
    </location>
</feature>
<dbReference type="InterPro" id="IPR036505">
    <property type="entry name" value="Amidase/PGRP_sf"/>
</dbReference>
<comment type="similarity">
    <text evidence="1">Belongs to the N-acetylmuramoyl-L-alanine amidase 2 family.</text>
</comment>
<keyword evidence="5" id="KW-1185">Reference proteome</keyword>
<dbReference type="Pfam" id="PF01510">
    <property type="entry name" value="Amidase_2"/>
    <property type="match status" value="1"/>
</dbReference>
<dbReference type="CDD" id="cd06583">
    <property type="entry name" value="PGRP"/>
    <property type="match status" value="1"/>
</dbReference>
<evidence type="ECO:0000259" key="3">
    <source>
        <dbReference type="SMART" id="SM00701"/>
    </source>
</evidence>
<evidence type="ECO:0000256" key="1">
    <source>
        <dbReference type="ARBA" id="ARBA00007553"/>
    </source>
</evidence>
<organism evidence="4 5">
    <name type="scientific">Ornithinimicrobium kibberense</name>
    <dbReference type="NCBI Taxonomy" id="282060"/>
    <lineage>
        <taxon>Bacteria</taxon>
        <taxon>Bacillati</taxon>
        <taxon>Actinomycetota</taxon>
        <taxon>Actinomycetes</taxon>
        <taxon>Micrococcales</taxon>
        <taxon>Ornithinimicrobiaceae</taxon>
        <taxon>Ornithinimicrobium</taxon>
    </lineage>
</organism>
<feature type="region of interest" description="Disordered" evidence="2">
    <location>
        <begin position="366"/>
        <end position="406"/>
    </location>
</feature>